<dbReference type="Pfam" id="PF03720">
    <property type="entry name" value="UDPG_MGDP_dh_C"/>
    <property type="match status" value="1"/>
</dbReference>
<dbReference type="PANTHER" id="PTHR43750">
    <property type="entry name" value="UDP-GLUCOSE 6-DEHYDROGENASE TUAD"/>
    <property type="match status" value="1"/>
</dbReference>
<feature type="binding site" evidence="9">
    <location>
        <begin position="257"/>
        <end position="261"/>
    </location>
    <ligand>
        <name>substrate</name>
    </ligand>
</feature>
<dbReference type="UniPathway" id="UPA00038">
    <property type="reaction ID" value="UER00491"/>
</dbReference>
<feature type="binding site" evidence="9">
    <location>
        <position position="324"/>
    </location>
    <ligand>
        <name>substrate</name>
    </ligand>
</feature>
<dbReference type="InterPro" id="IPR036291">
    <property type="entry name" value="NAD(P)-bd_dom_sf"/>
</dbReference>
<dbReference type="GO" id="GO:0000271">
    <property type="term" value="P:polysaccharide biosynthetic process"/>
    <property type="evidence" value="ECO:0007669"/>
    <property type="project" value="InterPro"/>
</dbReference>
<feature type="binding site" evidence="10">
    <location>
        <position position="271"/>
    </location>
    <ligand>
        <name>NAD(+)</name>
        <dbReference type="ChEBI" id="CHEBI:57540"/>
    </ligand>
</feature>
<dbReference type="SUPFAM" id="SSF48179">
    <property type="entry name" value="6-phosphogluconate dehydrogenase C-terminal domain-like"/>
    <property type="match status" value="1"/>
</dbReference>
<protein>
    <recommendedName>
        <fullName evidence="3 7">UDP-glucose 6-dehydrogenase</fullName>
        <ecNumber evidence="3 7">1.1.1.22</ecNumber>
    </recommendedName>
</protein>
<dbReference type="EC" id="1.1.1.22" evidence="3 7"/>
<feature type="binding site" evidence="10">
    <location>
        <position position="86"/>
    </location>
    <ligand>
        <name>NAD(+)</name>
        <dbReference type="ChEBI" id="CHEBI:57540"/>
    </ligand>
</feature>
<dbReference type="InterPro" id="IPR001732">
    <property type="entry name" value="UDP-Glc/GDP-Man_DH_N"/>
</dbReference>
<dbReference type="SUPFAM" id="SSF51735">
    <property type="entry name" value="NAD(P)-binding Rossmann-fold domains"/>
    <property type="match status" value="1"/>
</dbReference>
<evidence type="ECO:0000256" key="9">
    <source>
        <dbReference type="PIRSR" id="PIRSR500134-2"/>
    </source>
</evidence>
<dbReference type="PANTHER" id="PTHR43750:SF1">
    <property type="entry name" value="GDP-MANNOSE 6-DEHYDROGENASE"/>
    <property type="match status" value="1"/>
</dbReference>
<dbReference type="Pfam" id="PF00984">
    <property type="entry name" value="UDPG_MGDP_dh"/>
    <property type="match status" value="1"/>
</dbReference>
<evidence type="ECO:0000256" key="7">
    <source>
        <dbReference type="PIRNR" id="PIRNR000124"/>
    </source>
</evidence>
<dbReference type="SMART" id="SM00984">
    <property type="entry name" value="UDPG_MGDP_dh_C"/>
    <property type="match status" value="1"/>
</dbReference>
<feature type="binding site" evidence="9">
    <location>
        <position position="210"/>
    </location>
    <ligand>
        <name>substrate</name>
    </ligand>
</feature>
<dbReference type="PIRSF" id="PIRSF500134">
    <property type="entry name" value="UDPglc_DH_bac"/>
    <property type="match status" value="1"/>
</dbReference>
<dbReference type="GO" id="GO:0051287">
    <property type="term" value="F:NAD binding"/>
    <property type="evidence" value="ECO:0007669"/>
    <property type="project" value="InterPro"/>
</dbReference>
<comment type="catalytic activity">
    <reaction evidence="6 7">
        <text>UDP-alpha-D-glucose + 2 NAD(+) + H2O = UDP-alpha-D-glucuronate + 2 NADH + 3 H(+)</text>
        <dbReference type="Rhea" id="RHEA:23596"/>
        <dbReference type="ChEBI" id="CHEBI:15377"/>
        <dbReference type="ChEBI" id="CHEBI:15378"/>
        <dbReference type="ChEBI" id="CHEBI:57540"/>
        <dbReference type="ChEBI" id="CHEBI:57945"/>
        <dbReference type="ChEBI" id="CHEBI:58052"/>
        <dbReference type="ChEBI" id="CHEBI:58885"/>
        <dbReference type="EC" id="1.1.1.22"/>
    </reaction>
</comment>
<reference evidence="12 13" key="1">
    <citation type="journal article" date="2016" name="Environ. Microbiol.">
        <title>New Methyloceanibacter diversity from North Sea sediments includes methanotroph containing solely the soluble methane monooxygenase.</title>
        <authorList>
            <person name="Vekeman B."/>
            <person name="Kerckhof F.M."/>
            <person name="Cremers G."/>
            <person name="de Vos P."/>
            <person name="Vandamme P."/>
            <person name="Boon N."/>
            <person name="Op den Camp H.J."/>
            <person name="Heylen K."/>
        </authorList>
    </citation>
    <scope>NUCLEOTIDE SEQUENCE [LARGE SCALE GENOMIC DNA]</scope>
    <source>
        <strain evidence="12 13">R-67175</strain>
    </source>
</reference>
<dbReference type="RefSeq" id="WP_069440925.1">
    <property type="nucleotide sequence ID" value="NZ_LPWF01000010.1"/>
</dbReference>
<proteinExistence type="inferred from homology"/>
<dbReference type="InterPro" id="IPR014027">
    <property type="entry name" value="UDP-Glc/GDP-Man_DH_C"/>
</dbReference>
<feature type="binding site" evidence="10">
    <location>
        <position position="161"/>
    </location>
    <ligand>
        <name>NAD(+)</name>
        <dbReference type="ChEBI" id="CHEBI:57540"/>
    </ligand>
</feature>
<keyword evidence="13" id="KW-1185">Reference proteome</keyword>
<evidence type="ECO:0000256" key="6">
    <source>
        <dbReference type="ARBA" id="ARBA00047473"/>
    </source>
</evidence>
<gene>
    <name evidence="12" type="ORF">AUC69_07410</name>
</gene>
<dbReference type="InterPro" id="IPR008927">
    <property type="entry name" value="6-PGluconate_DH-like_C_sf"/>
</dbReference>
<accession>A0A1E3W5B6</accession>
<dbReference type="OrthoDB" id="9803238at2"/>
<dbReference type="InterPro" id="IPR036220">
    <property type="entry name" value="UDP-Glc/GDP-Man_DH_C_sf"/>
</dbReference>
<evidence type="ECO:0000259" key="11">
    <source>
        <dbReference type="SMART" id="SM00984"/>
    </source>
</evidence>
<comment type="pathway">
    <text evidence="1">Nucleotide-sugar biosynthesis; UDP-alpha-D-glucuronate biosynthesis; UDP-alpha-D-glucuronate from UDP-alpha-D-glucose: step 1/1.</text>
</comment>
<evidence type="ECO:0000313" key="13">
    <source>
        <dbReference type="Proteomes" id="UP000094472"/>
    </source>
</evidence>
<dbReference type="Proteomes" id="UP000094472">
    <property type="component" value="Unassembled WGS sequence"/>
</dbReference>
<sequence length="437" mass="47076">MRISVFGLGYVGAVSAACFARNGHEIVGVDTNASKVQSFNAGLAPVVEPGLDELMADGVRKGRIRATSNVNEAVNHTDLSIVCVGTPSRPNGSLNLDAVETVSSQIGTSLADKEDGHLIMLRSTVLPGTVRDIVLPALEKSSGKRAGKHFSVVHNPEFLRESSAIKDFDNPPVTVIGAGEEEAGRRASALYDGIDAPLVVTSIETSEMVKYTANIWHALKVCFGNEVGNVCKAIGIDGHEVMDLFCRDTKLNISPAYLKPGFAFGGSCLPKDTRAIAHLAKTLDLDIPVISSILPSNVVQIERAAQRIMALGRRRVAVLGFSFKAGTDDLRESPQIELIERLIGKGYDLRLYDRSVNLAALTGANRDYIRNVIPHINSIMVESLDEALAHGEVVIIGNNAAEFADVPSRLKEDQTLIDLVRIGNTDRLGDRYDGINW</sequence>
<evidence type="ECO:0000256" key="3">
    <source>
        <dbReference type="ARBA" id="ARBA00012954"/>
    </source>
</evidence>
<comment type="caution">
    <text evidence="12">The sequence shown here is derived from an EMBL/GenBank/DDBJ whole genome shotgun (WGS) entry which is preliminary data.</text>
</comment>
<evidence type="ECO:0000256" key="2">
    <source>
        <dbReference type="ARBA" id="ARBA00006601"/>
    </source>
</evidence>
<feature type="binding site" evidence="9">
    <location>
        <begin position="158"/>
        <end position="161"/>
    </location>
    <ligand>
        <name>substrate</name>
    </ligand>
</feature>
<evidence type="ECO:0000256" key="1">
    <source>
        <dbReference type="ARBA" id="ARBA00004701"/>
    </source>
</evidence>
<feature type="binding site" evidence="10">
    <location>
        <position position="35"/>
    </location>
    <ligand>
        <name>NAD(+)</name>
        <dbReference type="ChEBI" id="CHEBI:57540"/>
    </ligand>
</feature>
<feature type="active site" description="Nucleophile" evidence="8">
    <location>
        <position position="268"/>
    </location>
</feature>
<keyword evidence="4 7" id="KW-0560">Oxidoreductase</keyword>
<dbReference type="InterPro" id="IPR028357">
    <property type="entry name" value="UDPglc_DH_bac"/>
</dbReference>
<evidence type="ECO:0000313" key="12">
    <source>
        <dbReference type="EMBL" id="ODS01015.1"/>
    </source>
</evidence>
<dbReference type="InterPro" id="IPR014026">
    <property type="entry name" value="UDP-Glc/GDP-Man_DH_dimer"/>
</dbReference>
<dbReference type="Gene3D" id="1.20.5.170">
    <property type="match status" value="1"/>
</dbReference>
<feature type="binding site" evidence="9">
    <location>
        <position position="265"/>
    </location>
    <ligand>
        <name>substrate</name>
    </ligand>
</feature>
<dbReference type="GO" id="GO:0006065">
    <property type="term" value="P:UDP-glucuronate biosynthetic process"/>
    <property type="evidence" value="ECO:0007669"/>
    <property type="project" value="UniProtKB-UniPathway"/>
</dbReference>
<evidence type="ECO:0000256" key="5">
    <source>
        <dbReference type="ARBA" id="ARBA00023027"/>
    </source>
</evidence>
<dbReference type="InterPro" id="IPR017476">
    <property type="entry name" value="UDP-Glc/GDP-Man"/>
</dbReference>
<dbReference type="EMBL" id="LPWF01000010">
    <property type="protein sequence ID" value="ODS01015.1"/>
    <property type="molecule type" value="Genomic_DNA"/>
</dbReference>
<name>A0A1E3W5B6_9HYPH</name>
<dbReference type="PIRSF" id="PIRSF000124">
    <property type="entry name" value="UDPglc_GDPman_dh"/>
    <property type="match status" value="1"/>
</dbReference>
<dbReference type="GO" id="GO:0003979">
    <property type="term" value="F:UDP-glucose 6-dehydrogenase activity"/>
    <property type="evidence" value="ECO:0007669"/>
    <property type="project" value="UniProtKB-EC"/>
</dbReference>
<keyword evidence="5 7" id="KW-0520">NAD</keyword>
<evidence type="ECO:0000256" key="10">
    <source>
        <dbReference type="PIRSR" id="PIRSR500134-3"/>
    </source>
</evidence>
<dbReference type="AlphaFoldDB" id="A0A1E3W5B6"/>
<feature type="binding site" evidence="10">
    <location>
        <position position="124"/>
    </location>
    <ligand>
        <name>NAD(+)</name>
        <dbReference type="ChEBI" id="CHEBI:57540"/>
    </ligand>
</feature>
<dbReference type="PROSITE" id="PS51257">
    <property type="entry name" value="PROKAR_LIPOPROTEIN"/>
    <property type="match status" value="1"/>
</dbReference>
<evidence type="ECO:0000256" key="4">
    <source>
        <dbReference type="ARBA" id="ARBA00023002"/>
    </source>
</evidence>
<dbReference type="Pfam" id="PF03721">
    <property type="entry name" value="UDPG_MGDP_dh_N"/>
    <property type="match status" value="1"/>
</dbReference>
<dbReference type="STRING" id="1774969.AUC69_07410"/>
<comment type="similarity">
    <text evidence="2 7">Belongs to the UDP-glucose/GDP-mannose dehydrogenase family.</text>
</comment>
<dbReference type="Gene3D" id="3.40.50.720">
    <property type="entry name" value="NAD(P)-binding Rossmann-like Domain"/>
    <property type="match status" value="2"/>
</dbReference>
<evidence type="ECO:0000256" key="8">
    <source>
        <dbReference type="PIRSR" id="PIRSR500134-1"/>
    </source>
</evidence>
<feature type="binding site" evidence="10">
    <location>
        <position position="331"/>
    </location>
    <ligand>
        <name>NAD(+)</name>
        <dbReference type="ChEBI" id="CHEBI:57540"/>
    </ligand>
</feature>
<dbReference type="NCBIfam" id="TIGR03026">
    <property type="entry name" value="NDP-sugDHase"/>
    <property type="match status" value="1"/>
</dbReference>
<dbReference type="SUPFAM" id="SSF52413">
    <property type="entry name" value="UDP-glucose/GDP-mannose dehydrogenase C-terminal domain"/>
    <property type="match status" value="1"/>
</dbReference>
<feature type="domain" description="UDP-glucose/GDP-mannose dehydrogenase C-terminal" evidence="11">
    <location>
        <begin position="317"/>
        <end position="424"/>
    </location>
</feature>
<feature type="binding site" evidence="10">
    <location>
        <position position="30"/>
    </location>
    <ligand>
        <name>NAD(+)</name>
        <dbReference type="ChEBI" id="CHEBI:57540"/>
    </ligand>
</feature>
<organism evidence="12 13">
    <name type="scientific">Methyloceanibacter superfactus</name>
    <dbReference type="NCBI Taxonomy" id="1774969"/>
    <lineage>
        <taxon>Bacteria</taxon>
        <taxon>Pseudomonadati</taxon>
        <taxon>Pseudomonadota</taxon>
        <taxon>Alphaproteobacteria</taxon>
        <taxon>Hyphomicrobiales</taxon>
        <taxon>Hyphomicrobiaceae</taxon>
        <taxon>Methyloceanibacter</taxon>
    </lineage>
</organism>